<dbReference type="GO" id="GO:0004565">
    <property type="term" value="F:beta-galactosidase activity"/>
    <property type="evidence" value="ECO:0007669"/>
    <property type="project" value="UniProtKB-EC"/>
</dbReference>
<dbReference type="InterPro" id="IPR008979">
    <property type="entry name" value="Galactose-bd-like_sf"/>
</dbReference>
<keyword evidence="9" id="KW-1185">Reference proteome</keyword>
<dbReference type="SUPFAM" id="SSF49303">
    <property type="entry name" value="beta-Galactosidase/glucuronidase domain"/>
    <property type="match status" value="1"/>
</dbReference>
<dbReference type="AlphaFoldDB" id="A0A7G1HWK4"/>
<evidence type="ECO:0000259" key="7">
    <source>
        <dbReference type="Pfam" id="PF02837"/>
    </source>
</evidence>
<evidence type="ECO:0000256" key="3">
    <source>
        <dbReference type="ARBA" id="ARBA00012756"/>
    </source>
</evidence>
<comment type="similarity">
    <text evidence="2">Belongs to the glycosyl hydrolase 2 family.</text>
</comment>
<evidence type="ECO:0000256" key="2">
    <source>
        <dbReference type="ARBA" id="ARBA00007401"/>
    </source>
</evidence>
<dbReference type="SUPFAM" id="SSF51445">
    <property type="entry name" value="(Trans)glycosidases"/>
    <property type="match status" value="1"/>
</dbReference>
<evidence type="ECO:0000256" key="5">
    <source>
        <dbReference type="ARBA" id="ARBA00023295"/>
    </source>
</evidence>
<proteinExistence type="inferred from homology"/>
<comment type="catalytic activity">
    <reaction evidence="1">
        <text>Hydrolysis of terminal non-reducing beta-D-galactose residues in beta-D-galactosides.</text>
        <dbReference type="EC" id="3.2.1.23"/>
    </reaction>
</comment>
<reference evidence="9" key="1">
    <citation type="submission" date="2020-07" db="EMBL/GenBank/DDBJ databases">
        <title>Complete genome sequencing of Coprobacter sp. strain 2CBH44.</title>
        <authorList>
            <person name="Sakamoto M."/>
            <person name="Murakami T."/>
            <person name="Mori H."/>
        </authorList>
    </citation>
    <scope>NUCLEOTIDE SEQUENCE [LARGE SCALE GENOMIC DNA]</scope>
    <source>
        <strain evidence="9">2CBH44</strain>
    </source>
</reference>
<dbReference type="Proteomes" id="UP000594042">
    <property type="component" value="Chromosome"/>
</dbReference>
<dbReference type="Pfam" id="PF00703">
    <property type="entry name" value="Glyco_hydro_2"/>
    <property type="match status" value="1"/>
</dbReference>
<dbReference type="InterPro" id="IPR036156">
    <property type="entry name" value="Beta-gal/glucu_dom_sf"/>
</dbReference>
<dbReference type="SUPFAM" id="SSF49785">
    <property type="entry name" value="Galactose-binding domain-like"/>
    <property type="match status" value="1"/>
</dbReference>
<dbReference type="RefSeq" id="WP_200754865.1">
    <property type="nucleotide sequence ID" value="NZ_AP023322.1"/>
</dbReference>
<protein>
    <recommendedName>
        <fullName evidence="3">beta-galactosidase</fullName>
        <ecNumber evidence="3">3.2.1.23</ecNumber>
    </recommendedName>
</protein>
<accession>A0A7G1HWK4</accession>
<evidence type="ECO:0000256" key="1">
    <source>
        <dbReference type="ARBA" id="ARBA00001412"/>
    </source>
</evidence>
<evidence type="ECO:0000313" key="9">
    <source>
        <dbReference type="Proteomes" id="UP000594042"/>
    </source>
</evidence>
<dbReference type="Gene3D" id="2.60.40.10">
    <property type="entry name" value="Immunoglobulins"/>
    <property type="match status" value="1"/>
</dbReference>
<sequence>MKTSRIILLIIIPLLFFLFSKVSAQKQNRIYLSGEWQFSLDSAAIGIKNKWYLKNFSETVILPGTTDENKKGNKNTIFTTAHLSRIYTYSGAAWYKKEIYIPEFFSNKHVTLFLERTKETNVWIDSLFIGSSRSILTPQIFQLPPNLKPGKHTLTIMVNNDQQAFPQETKGSHAWTEHTQTNWNGIIGKIYIEAKPINHITDIQISPNYQKKRISAKVKIFSTHNEKAKISLHAETWNTKNKHNAKKQTYPITLHKGINNIELSYYLGKDALSWSEFDPELYRLTAILSTGTEQDTSITNFGLREFKTNKNQFTINGIKTFLRGKHDACVFPLTGYPATEAEEWRKIFKIVKSYGINHYRFHTWTPPEAAFEAADIEGIYLQPELPIWGSVNTGNEPLLSYIKETSQEILKSYGNHPSFVMMALGNELSGDSIVIAHIVENLQQQDSRILYSSGSNNFLGNKGRIGKEDFFVTCRTRQSTDSTYARNVRASFSFADEFDGGYINGMYPSTRRTYTQALSGCTVPIIGHETGQFQILPDFKEINKYTGILRPANLEIFKQRLAQNNLLKQIEDLHFASGKFAAICYREDIEMALRTPEFGGFQILDLQDFPGQGTALVGLLDAFMESKGIIEPFEFSQFCNRVVPLALFDKYCWNNDEVFLSTIKISNYAEKTVGKQTINAYLSNDSGDTIAKQQWYTLLQNGKLNHIGEFEVSLKSVKKSTNLTLSISIEGTPYQNKYKIWVYPKRNILQKQNITICRKIDKQMFNLLKEGRKILLLPDSKEIEKVSVGGMFSPDYWNFSMFKSISESLNRTVSPGTLSILTDPSHPLFLDFPTESHSNWQWWSILKNSRPIILNNLKNYIPLVQVIDNIERNHKLGLIFEFQMGKGKLLICSCNLDNIMDKPEGSQLYNSILEYMDSPHFSPHVQISEPELFNLFNSEIKNTEIKGVKNITSYE</sequence>
<evidence type="ECO:0000313" key="8">
    <source>
        <dbReference type="EMBL" id="BCI63970.1"/>
    </source>
</evidence>
<dbReference type="PANTHER" id="PTHR46323:SF2">
    <property type="entry name" value="BETA-GALACTOSIDASE"/>
    <property type="match status" value="1"/>
</dbReference>
<dbReference type="EC" id="3.2.1.23" evidence="3"/>
<organism evidence="8 9">
    <name type="scientific">Coprobacter secundus subsp. similis</name>
    <dbReference type="NCBI Taxonomy" id="2751153"/>
    <lineage>
        <taxon>Bacteria</taxon>
        <taxon>Pseudomonadati</taxon>
        <taxon>Bacteroidota</taxon>
        <taxon>Bacteroidia</taxon>
        <taxon>Bacteroidales</taxon>
        <taxon>Barnesiellaceae</taxon>
        <taxon>Coprobacter</taxon>
    </lineage>
</organism>
<dbReference type="KEGG" id="copr:Cop2CBH44_23230"/>
<dbReference type="Gene3D" id="3.20.20.80">
    <property type="entry name" value="Glycosidases"/>
    <property type="match status" value="1"/>
</dbReference>
<dbReference type="InterPro" id="IPR006104">
    <property type="entry name" value="Glyco_hydro_2_N"/>
</dbReference>
<dbReference type="Gene3D" id="2.60.120.260">
    <property type="entry name" value="Galactose-binding domain-like"/>
    <property type="match status" value="1"/>
</dbReference>
<dbReference type="GO" id="GO:0009341">
    <property type="term" value="C:beta-galactosidase complex"/>
    <property type="evidence" value="ECO:0007669"/>
    <property type="project" value="TreeGrafter"/>
</dbReference>
<keyword evidence="5" id="KW-0326">Glycosidase</keyword>
<feature type="domain" description="Glycosyl hydrolases family 2 sugar binding" evidence="7">
    <location>
        <begin position="32"/>
        <end position="162"/>
    </location>
</feature>
<dbReference type="InterPro" id="IPR013783">
    <property type="entry name" value="Ig-like_fold"/>
</dbReference>
<feature type="domain" description="Glycoside hydrolase family 2 immunoglobulin-like beta-sandwich" evidence="6">
    <location>
        <begin position="199"/>
        <end position="304"/>
    </location>
</feature>
<evidence type="ECO:0000259" key="6">
    <source>
        <dbReference type="Pfam" id="PF00703"/>
    </source>
</evidence>
<dbReference type="EMBL" id="AP023322">
    <property type="protein sequence ID" value="BCI63970.1"/>
    <property type="molecule type" value="Genomic_DNA"/>
</dbReference>
<name>A0A7G1HWK4_9BACT</name>
<dbReference type="InterPro" id="IPR006102">
    <property type="entry name" value="Ig-like_GH2"/>
</dbReference>
<dbReference type="GO" id="GO:0005990">
    <property type="term" value="P:lactose catabolic process"/>
    <property type="evidence" value="ECO:0007669"/>
    <property type="project" value="TreeGrafter"/>
</dbReference>
<keyword evidence="4" id="KW-0378">Hydrolase</keyword>
<dbReference type="PANTHER" id="PTHR46323">
    <property type="entry name" value="BETA-GALACTOSIDASE"/>
    <property type="match status" value="1"/>
</dbReference>
<gene>
    <name evidence="8" type="ORF">Cop2CBH44_23230</name>
</gene>
<dbReference type="InterPro" id="IPR017853">
    <property type="entry name" value="GH"/>
</dbReference>
<dbReference type="Pfam" id="PF02837">
    <property type="entry name" value="Glyco_hydro_2_N"/>
    <property type="match status" value="1"/>
</dbReference>
<evidence type="ECO:0000256" key="4">
    <source>
        <dbReference type="ARBA" id="ARBA00022801"/>
    </source>
</evidence>
<dbReference type="InterPro" id="IPR050347">
    <property type="entry name" value="Bact_Beta-galactosidase"/>
</dbReference>